<reference evidence="11 12" key="1">
    <citation type="submission" date="2019-04" db="EMBL/GenBank/DDBJ databases">
        <title>Genome sequencing of Clostridium botulinum Groups I-IV and Clostridium butyricum.</title>
        <authorList>
            <person name="Brunt J."/>
            <person name="Van Vliet A.H.M."/>
            <person name="Stringer S.C."/>
            <person name="Carter A.T."/>
            <person name="Peck M.W."/>
        </authorList>
    </citation>
    <scope>NUCLEOTIDE SEQUENCE [LARGE SCALE GENOMIC DNA]</scope>
    <source>
        <strain evidence="11 12">IFR 18/094</strain>
    </source>
</reference>
<evidence type="ECO:0000256" key="3">
    <source>
        <dbReference type="ARBA" id="ARBA00022801"/>
    </source>
</evidence>
<keyword evidence="4 9" id="KW-0862">Zinc</keyword>
<comment type="catalytic activity">
    <reaction evidence="8">
        <text>2'-deoxyadenosine + H2O + H(+) = 2'-deoxyinosine + NH4(+)</text>
        <dbReference type="Rhea" id="RHEA:28190"/>
        <dbReference type="ChEBI" id="CHEBI:15377"/>
        <dbReference type="ChEBI" id="CHEBI:15378"/>
        <dbReference type="ChEBI" id="CHEBI:17256"/>
        <dbReference type="ChEBI" id="CHEBI:28938"/>
        <dbReference type="ChEBI" id="CHEBI:28997"/>
        <dbReference type="EC" id="3.5.4.4"/>
    </reaction>
    <physiologicalReaction direction="left-to-right" evidence="8">
        <dbReference type="Rhea" id="RHEA:28191"/>
    </physiologicalReaction>
</comment>
<sequence length="333" mass="38137">MDFRKLPKVELHCHLDGSIRPETVIDIAKKENILISSYNIEGVKELLIAPMECKSLREYLKRFDIPVQVMQSKYSLKRITYELLEDAYNENVKYMEIRFAPLLHIEKGLTVEEVIESVLEGIKKAEDEFDIKANLILSFLRHMPKNTMIDVIKKSKKFIGRGVVAVDLCGNEEAGFCKNFIEPIKIAKDLGYRVTIHAGEAGVGENVVDAIEMLGAERIGHGIFIKNCDSAYNMVKEKGITLEVCPTSNIQTKAVDKIYNHPIYDFYKDGIRTTINTDNRTVSNTNLTKEYEVIKSNFNITYEDYKKLYFDGIDASFADLNTKNKLKEIWNLK</sequence>
<evidence type="ECO:0000256" key="8">
    <source>
        <dbReference type="ARBA" id="ARBA00049213"/>
    </source>
</evidence>
<dbReference type="Proteomes" id="UP000473885">
    <property type="component" value="Unassembled WGS sequence"/>
</dbReference>
<dbReference type="EMBL" id="SXDP01000003">
    <property type="protein sequence ID" value="NEZ46760.1"/>
    <property type="molecule type" value="Genomic_DNA"/>
</dbReference>
<feature type="site" description="Important for catalytic activity" evidence="9">
    <location>
        <position position="221"/>
    </location>
</feature>
<feature type="binding site" evidence="9">
    <location>
        <position position="12"/>
    </location>
    <ligand>
        <name>Zn(2+)</name>
        <dbReference type="ChEBI" id="CHEBI:29105"/>
        <note>catalytic</note>
    </ligand>
</feature>
<keyword evidence="5 9" id="KW-0546">Nucleotide metabolism</keyword>
<dbReference type="GO" id="GO:0006154">
    <property type="term" value="P:adenosine catabolic process"/>
    <property type="evidence" value="ECO:0007669"/>
    <property type="project" value="TreeGrafter"/>
</dbReference>
<feature type="binding site" evidence="9">
    <location>
        <position position="197"/>
    </location>
    <ligand>
        <name>Zn(2+)</name>
        <dbReference type="ChEBI" id="CHEBI:29105"/>
        <note>catalytic</note>
    </ligand>
</feature>
<evidence type="ECO:0000313" key="12">
    <source>
        <dbReference type="Proteomes" id="UP000473885"/>
    </source>
</evidence>
<comment type="function">
    <text evidence="9">Catalyzes the hydrolytic deamination of adenosine and 2-deoxyadenosine.</text>
</comment>
<evidence type="ECO:0000256" key="1">
    <source>
        <dbReference type="ARBA" id="ARBA00012784"/>
    </source>
</evidence>
<dbReference type="InterPro" id="IPR032466">
    <property type="entry name" value="Metal_Hydrolase"/>
</dbReference>
<evidence type="ECO:0000259" key="10">
    <source>
        <dbReference type="Pfam" id="PF00962"/>
    </source>
</evidence>
<proteinExistence type="inferred from homology"/>
<keyword evidence="2 9" id="KW-0479">Metal-binding</keyword>
<dbReference type="EC" id="3.5.4.4" evidence="1 9"/>
<feature type="binding site" evidence="9">
    <location>
        <position position="14"/>
    </location>
    <ligand>
        <name>Zn(2+)</name>
        <dbReference type="ChEBI" id="CHEBI:29105"/>
        <note>catalytic</note>
    </ligand>
</feature>
<evidence type="ECO:0000313" key="11">
    <source>
        <dbReference type="EMBL" id="NEZ46760.1"/>
    </source>
</evidence>
<dbReference type="CDD" id="cd01320">
    <property type="entry name" value="ADA"/>
    <property type="match status" value="1"/>
</dbReference>
<comment type="caution">
    <text evidence="9">Lacks conserved residue(s) required for the propagation of feature annotation.</text>
</comment>
<evidence type="ECO:0000256" key="9">
    <source>
        <dbReference type="HAMAP-Rule" id="MF_00540"/>
    </source>
</evidence>
<keyword evidence="12" id="KW-1185">Reference proteome</keyword>
<dbReference type="GO" id="GO:0043103">
    <property type="term" value="P:hypoxanthine salvage"/>
    <property type="evidence" value="ECO:0007669"/>
    <property type="project" value="TreeGrafter"/>
</dbReference>
<evidence type="ECO:0000256" key="5">
    <source>
        <dbReference type="ARBA" id="ARBA00023080"/>
    </source>
</evidence>
<dbReference type="GO" id="GO:0004000">
    <property type="term" value="F:adenosine deaminase activity"/>
    <property type="evidence" value="ECO:0007669"/>
    <property type="project" value="UniProtKB-UniRule"/>
</dbReference>
<gene>
    <name evidence="9" type="primary">add</name>
    <name evidence="11" type="ORF">FDF74_05955</name>
</gene>
<accession>A0A6M0RAS6</accession>
<dbReference type="GO" id="GO:0009168">
    <property type="term" value="P:purine ribonucleoside monophosphate biosynthetic process"/>
    <property type="evidence" value="ECO:0007669"/>
    <property type="project" value="UniProtKB-UniRule"/>
</dbReference>
<organism evidence="11 12">
    <name type="scientific">Clostridium niameyense</name>
    <dbReference type="NCBI Taxonomy" id="1622073"/>
    <lineage>
        <taxon>Bacteria</taxon>
        <taxon>Bacillati</taxon>
        <taxon>Bacillota</taxon>
        <taxon>Clostridia</taxon>
        <taxon>Eubacteriales</taxon>
        <taxon>Clostridiaceae</taxon>
        <taxon>Clostridium</taxon>
    </lineage>
</organism>
<evidence type="ECO:0000256" key="7">
    <source>
        <dbReference type="ARBA" id="ARBA00047989"/>
    </source>
</evidence>
<evidence type="ECO:0000256" key="2">
    <source>
        <dbReference type="ARBA" id="ARBA00022723"/>
    </source>
</evidence>
<feature type="binding site" evidence="9">
    <location>
        <position position="16"/>
    </location>
    <ligand>
        <name>substrate</name>
    </ligand>
</feature>
<evidence type="ECO:0000256" key="6">
    <source>
        <dbReference type="ARBA" id="ARBA00031852"/>
    </source>
</evidence>
<dbReference type="PANTHER" id="PTHR11409:SF43">
    <property type="entry name" value="ADENOSINE DEAMINASE"/>
    <property type="match status" value="1"/>
</dbReference>
<feature type="binding site" evidence="9">
    <location>
        <position position="278"/>
    </location>
    <ligand>
        <name>Zn(2+)</name>
        <dbReference type="ChEBI" id="CHEBI:29105"/>
        <note>catalytic</note>
    </ligand>
</feature>
<feature type="binding site" evidence="9">
    <location>
        <position position="170"/>
    </location>
    <ligand>
        <name>substrate</name>
    </ligand>
</feature>
<dbReference type="InterPro" id="IPR028893">
    <property type="entry name" value="A_deaminase"/>
</dbReference>
<comment type="similarity">
    <text evidence="9">Belongs to the metallo-dependent hydrolases superfamily. Adenosine and AMP deaminases family. Adenosine deaminase subfamily.</text>
</comment>
<name>A0A6M0RAS6_9CLOT</name>
<dbReference type="GO" id="GO:0008270">
    <property type="term" value="F:zinc ion binding"/>
    <property type="evidence" value="ECO:0007669"/>
    <property type="project" value="UniProtKB-UniRule"/>
</dbReference>
<feature type="active site" description="Proton donor" evidence="9">
    <location>
        <position position="200"/>
    </location>
</feature>
<dbReference type="InterPro" id="IPR006330">
    <property type="entry name" value="Ado/ade_deaminase"/>
</dbReference>
<dbReference type="RefSeq" id="WP_163248978.1">
    <property type="nucleotide sequence ID" value="NZ_SXDP01000003.1"/>
</dbReference>
<dbReference type="GO" id="GO:0009117">
    <property type="term" value="P:nucleotide metabolic process"/>
    <property type="evidence" value="ECO:0007669"/>
    <property type="project" value="UniProtKB-KW"/>
</dbReference>
<dbReference type="GO" id="GO:0046103">
    <property type="term" value="P:inosine biosynthetic process"/>
    <property type="evidence" value="ECO:0007669"/>
    <property type="project" value="TreeGrafter"/>
</dbReference>
<dbReference type="GO" id="GO:0005829">
    <property type="term" value="C:cytosol"/>
    <property type="evidence" value="ECO:0007669"/>
    <property type="project" value="TreeGrafter"/>
</dbReference>
<dbReference type="HAMAP" id="MF_00540">
    <property type="entry name" value="A_deaminase"/>
    <property type="match status" value="1"/>
</dbReference>
<evidence type="ECO:0000256" key="4">
    <source>
        <dbReference type="ARBA" id="ARBA00022833"/>
    </source>
</evidence>
<dbReference type="AlphaFoldDB" id="A0A6M0RAS6"/>
<protein>
    <recommendedName>
        <fullName evidence="1 9">Adenosine deaminase</fullName>
        <ecNumber evidence="1 9">3.5.4.4</ecNumber>
    </recommendedName>
    <alternativeName>
        <fullName evidence="6 9">Adenosine aminohydrolase</fullName>
    </alternativeName>
</protein>
<dbReference type="PANTHER" id="PTHR11409">
    <property type="entry name" value="ADENOSINE DEAMINASE"/>
    <property type="match status" value="1"/>
</dbReference>
<dbReference type="SUPFAM" id="SSF51556">
    <property type="entry name" value="Metallo-dependent hydrolases"/>
    <property type="match status" value="1"/>
</dbReference>
<comment type="cofactor">
    <cofactor evidence="9">
        <name>Zn(2+)</name>
        <dbReference type="ChEBI" id="CHEBI:29105"/>
    </cofactor>
    <text evidence="9">Binds 1 zinc ion per subunit.</text>
</comment>
<comment type="catalytic activity">
    <reaction evidence="7">
        <text>adenosine + H2O + H(+) = inosine + NH4(+)</text>
        <dbReference type="Rhea" id="RHEA:24408"/>
        <dbReference type="ChEBI" id="CHEBI:15377"/>
        <dbReference type="ChEBI" id="CHEBI:15378"/>
        <dbReference type="ChEBI" id="CHEBI:16335"/>
        <dbReference type="ChEBI" id="CHEBI:17596"/>
        <dbReference type="ChEBI" id="CHEBI:28938"/>
        <dbReference type="EC" id="3.5.4.4"/>
    </reaction>
    <physiologicalReaction direction="left-to-right" evidence="7">
        <dbReference type="Rhea" id="RHEA:24409"/>
    </physiologicalReaction>
</comment>
<dbReference type="InterPro" id="IPR001365">
    <property type="entry name" value="A_deaminase_dom"/>
</dbReference>
<comment type="caution">
    <text evidence="11">The sequence shown here is derived from an EMBL/GenBank/DDBJ whole genome shotgun (WGS) entry which is preliminary data.</text>
</comment>
<dbReference type="Pfam" id="PF00962">
    <property type="entry name" value="A_deaminase"/>
    <property type="match status" value="1"/>
</dbReference>
<feature type="binding site" evidence="9">
    <location>
        <position position="14"/>
    </location>
    <ligand>
        <name>substrate</name>
    </ligand>
</feature>
<keyword evidence="3 9" id="KW-0378">Hydrolase</keyword>
<feature type="domain" description="Adenosine deaminase" evidence="10">
    <location>
        <begin position="7"/>
        <end position="328"/>
    </location>
</feature>
<dbReference type="NCBIfam" id="TIGR01430">
    <property type="entry name" value="aden_deam"/>
    <property type="match status" value="1"/>
</dbReference>
<dbReference type="Gene3D" id="3.20.20.140">
    <property type="entry name" value="Metal-dependent hydrolases"/>
    <property type="match status" value="1"/>
</dbReference>